<sequence length="154" mass="15877">MPDGSTMAPGSPGTAPSEAAKMICTAETRDNMATVLSVVPDPKPVSTWKGGTYTCTYRIPTGVIVLSVHESADAPAAAAYTTGLRPGLTGAKDLKGLTDIAFGTADGVVVMQKDNDTLRVDLTRAGSGSDRVHTKRADYAYGIAAVILGCWTGD</sequence>
<evidence type="ECO:0000313" key="1">
    <source>
        <dbReference type="EMBL" id="GGB31428.1"/>
    </source>
</evidence>
<dbReference type="EMBL" id="BMHI01000003">
    <property type="protein sequence ID" value="GGB31428.1"/>
    <property type="molecule type" value="Genomic_DNA"/>
</dbReference>
<evidence type="ECO:0000313" key="2">
    <source>
        <dbReference type="Proteomes" id="UP000636793"/>
    </source>
</evidence>
<dbReference type="Proteomes" id="UP000636793">
    <property type="component" value="Unassembled WGS sequence"/>
</dbReference>
<accession>A0A916T5R2</accession>
<proteinExistence type="predicted"/>
<protein>
    <recommendedName>
        <fullName evidence="3">DUF3558 domain-containing protein</fullName>
    </recommendedName>
</protein>
<dbReference type="AlphaFoldDB" id="A0A916T5R2"/>
<reference evidence="1" key="2">
    <citation type="submission" date="2020-09" db="EMBL/GenBank/DDBJ databases">
        <authorList>
            <person name="Sun Q."/>
            <person name="Zhou Y."/>
        </authorList>
    </citation>
    <scope>NUCLEOTIDE SEQUENCE</scope>
    <source>
        <strain evidence="1">CGMCC 1.15085</strain>
    </source>
</reference>
<evidence type="ECO:0008006" key="3">
    <source>
        <dbReference type="Google" id="ProtNLM"/>
    </source>
</evidence>
<gene>
    <name evidence="1" type="ORF">GCM10011492_22590</name>
</gene>
<name>A0A916T5R2_9MICO</name>
<keyword evidence="2" id="KW-1185">Reference proteome</keyword>
<comment type="caution">
    <text evidence="1">The sequence shown here is derived from an EMBL/GenBank/DDBJ whole genome shotgun (WGS) entry which is preliminary data.</text>
</comment>
<organism evidence="1 2">
    <name type="scientific">Flexivirga endophytica</name>
    <dbReference type="NCBI Taxonomy" id="1849103"/>
    <lineage>
        <taxon>Bacteria</taxon>
        <taxon>Bacillati</taxon>
        <taxon>Actinomycetota</taxon>
        <taxon>Actinomycetes</taxon>
        <taxon>Micrococcales</taxon>
        <taxon>Dermacoccaceae</taxon>
        <taxon>Flexivirga</taxon>
    </lineage>
</organism>
<reference evidence="1" key="1">
    <citation type="journal article" date="2014" name="Int. J. Syst. Evol. Microbiol.">
        <title>Complete genome sequence of Corynebacterium casei LMG S-19264T (=DSM 44701T), isolated from a smear-ripened cheese.</title>
        <authorList>
            <consortium name="US DOE Joint Genome Institute (JGI-PGF)"/>
            <person name="Walter F."/>
            <person name="Albersmeier A."/>
            <person name="Kalinowski J."/>
            <person name="Ruckert C."/>
        </authorList>
    </citation>
    <scope>NUCLEOTIDE SEQUENCE</scope>
    <source>
        <strain evidence="1">CGMCC 1.15085</strain>
    </source>
</reference>